<dbReference type="PANTHER" id="PTHR30269">
    <property type="entry name" value="TRANSMEMBRANE PROTEIN YFCA"/>
    <property type="match status" value="1"/>
</dbReference>
<dbReference type="InterPro" id="IPR052017">
    <property type="entry name" value="TSUP"/>
</dbReference>
<dbReference type="Pfam" id="PF01925">
    <property type="entry name" value="TauE"/>
    <property type="match status" value="1"/>
</dbReference>
<evidence type="ECO:0000256" key="8">
    <source>
        <dbReference type="RuleBase" id="RU363041"/>
    </source>
</evidence>
<dbReference type="InterPro" id="IPR002781">
    <property type="entry name" value="TM_pro_TauE-like"/>
</dbReference>
<evidence type="ECO:0000256" key="1">
    <source>
        <dbReference type="ARBA" id="ARBA00004651"/>
    </source>
</evidence>
<feature type="transmembrane region" description="Helical" evidence="8">
    <location>
        <begin position="9"/>
        <end position="38"/>
    </location>
</feature>
<keyword evidence="4 8" id="KW-1003">Cell membrane</keyword>
<feature type="transmembrane region" description="Helical" evidence="8">
    <location>
        <begin position="44"/>
        <end position="63"/>
    </location>
</feature>
<evidence type="ECO:0000313" key="9">
    <source>
        <dbReference type="EMBL" id="MBL3675650.1"/>
    </source>
</evidence>
<reference evidence="9 10" key="1">
    <citation type="submission" date="2021-01" db="EMBL/GenBank/DDBJ databases">
        <title>011410 draft genome.</title>
        <authorList>
            <person name="Lang L."/>
        </authorList>
    </citation>
    <scope>NUCLEOTIDE SEQUENCE [LARGE SCALE GENOMIC DNA]</scope>
    <source>
        <strain evidence="9 10">KCTC 42845</strain>
    </source>
</reference>
<keyword evidence="6 8" id="KW-1133">Transmembrane helix</keyword>
<evidence type="ECO:0000256" key="5">
    <source>
        <dbReference type="ARBA" id="ARBA00022692"/>
    </source>
</evidence>
<evidence type="ECO:0000313" key="10">
    <source>
        <dbReference type="Proteomes" id="UP000644749"/>
    </source>
</evidence>
<dbReference type="RefSeq" id="WP_191313012.1">
    <property type="nucleotide sequence ID" value="NZ_JBHSUR010000005.1"/>
</dbReference>
<feature type="transmembrane region" description="Helical" evidence="8">
    <location>
        <begin position="103"/>
        <end position="122"/>
    </location>
</feature>
<sequence>MVECSAGTVVFVCSTVFISAILRGITGFGFALAAVPLISLVMPPVQGVAIAILLQCMIGLSDLVSVRGLIDRSTLAMMSVGAMVGTPAGLMTLRLLSPDALRVIIAVIVLAGLAGMIGKVRLRSGPRQAAGAGLLAGLFSGLAAMPGPPAVAYVVGTATPALQARATLMVFFFVTSLIALPGLLVQRIVGLPTVLVAAASLPLLVIGTRLGGRVFGRLDDAGYQKAAIATLAATALASASRSVWGLLNA</sequence>
<proteinExistence type="inferred from homology"/>
<feature type="transmembrane region" description="Helical" evidence="8">
    <location>
        <begin position="162"/>
        <end position="181"/>
    </location>
</feature>
<dbReference type="Proteomes" id="UP000644749">
    <property type="component" value="Unassembled WGS sequence"/>
</dbReference>
<feature type="transmembrane region" description="Helical" evidence="8">
    <location>
        <begin position="134"/>
        <end position="156"/>
    </location>
</feature>
<accession>A0ABS1SA97</accession>
<comment type="caution">
    <text evidence="9">The sequence shown here is derived from an EMBL/GenBank/DDBJ whole genome shotgun (WGS) entry which is preliminary data.</text>
</comment>
<evidence type="ECO:0000256" key="4">
    <source>
        <dbReference type="ARBA" id="ARBA00022475"/>
    </source>
</evidence>
<keyword evidence="7 8" id="KW-0472">Membrane</keyword>
<keyword evidence="10" id="KW-1185">Reference proteome</keyword>
<gene>
    <name evidence="9" type="ORF">JL111_19470</name>
</gene>
<evidence type="ECO:0000256" key="7">
    <source>
        <dbReference type="ARBA" id="ARBA00023136"/>
    </source>
</evidence>
<evidence type="ECO:0000256" key="3">
    <source>
        <dbReference type="ARBA" id="ARBA00022448"/>
    </source>
</evidence>
<keyword evidence="3" id="KW-0813">Transport</keyword>
<feature type="transmembrane region" description="Helical" evidence="8">
    <location>
        <begin position="75"/>
        <end position="97"/>
    </location>
</feature>
<evidence type="ECO:0000256" key="2">
    <source>
        <dbReference type="ARBA" id="ARBA00009142"/>
    </source>
</evidence>
<comment type="subcellular location">
    <subcellularLocation>
        <location evidence="1 8">Cell membrane</location>
        <topology evidence="1 8">Multi-pass membrane protein</topology>
    </subcellularLocation>
</comment>
<comment type="similarity">
    <text evidence="2 8">Belongs to the 4-toluene sulfonate uptake permease (TSUP) (TC 2.A.102) family.</text>
</comment>
<name>A0ABS1SA97_9RHOB</name>
<organism evidence="9 10">
    <name type="scientific">Paracoccus aerius</name>
    <dbReference type="NCBI Taxonomy" id="1915382"/>
    <lineage>
        <taxon>Bacteria</taxon>
        <taxon>Pseudomonadati</taxon>
        <taxon>Pseudomonadota</taxon>
        <taxon>Alphaproteobacteria</taxon>
        <taxon>Rhodobacterales</taxon>
        <taxon>Paracoccaceae</taxon>
        <taxon>Paracoccus</taxon>
    </lineage>
</organism>
<dbReference type="PANTHER" id="PTHR30269:SF37">
    <property type="entry name" value="MEMBRANE TRANSPORTER PROTEIN"/>
    <property type="match status" value="1"/>
</dbReference>
<dbReference type="EMBL" id="JAESHT010000036">
    <property type="protein sequence ID" value="MBL3675650.1"/>
    <property type="molecule type" value="Genomic_DNA"/>
</dbReference>
<feature type="transmembrane region" description="Helical" evidence="8">
    <location>
        <begin position="188"/>
        <end position="206"/>
    </location>
</feature>
<evidence type="ECO:0000256" key="6">
    <source>
        <dbReference type="ARBA" id="ARBA00022989"/>
    </source>
</evidence>
<feature type="transmembrane region" description="Helical" evidence="8">
    <location>
        <begin position="226"/>
        <end position="247"/>
    </location>
</feature>
<keyword evidence="5 8" id="KW-0812">Transmembrane</keyword>
<protein>
    <recommendedName>
        <fullName evidence="8">Probable membrane transporter protein</fullName>
    </recommendedName>
</protein>